<evidence type="ECO:0000256" key="1">
    <source>
        <dbReference type="ARBA" id="ARBA00004651"/>
    </source>
</evidence>
<evidence type="ECO:0000256" key="4">
    <source>
        <dbReference type="ARBA" id="ARBA00022989"/>
    </source>
</evidence>
<feature type="transmembrane region" description="Helical" evidence="6">
    <location>
        <begin position="323"/>
        <end position="343"/>
    </location>
</feature>
<keyword evidence="3 6" id="KW-0812">Transmembrane</keyword>
<name>A0A4R6S2H1_LABRH</name>
<accession>A0A4R6S2H1</accession>
<dbReference type="EMBL" id="SNXZ01000007">
    <property type="protein sequence ID" value="TDP92846.1"/>
    <property type="molecule type" value="Genomic_DNA"/>
</dbReference>
<comment type="subcellular location">
    <subcellularLocation>
        <location evidence="1">Cell membrane</location>
        <topology evidence="1">Multi-pass membrane protein</topology>
    </subcellularLocation>
</comment>
<protein>
    <submittedName>
        <fullName evidence="8">Putative MFS family arabinose efflux permease</fullName>
    </submittedName>
</protein>
<comment type="caution">
    <text evidence="8">The sequence shown here is derived from an EMBL/GenBank/DDBJ whole genome shotgun (WGS) entry which is preliminary data.</text>
</comment>
<evidence type="ECO:0000313" key="9">
    <source>
        <dbReference type="Proteomes" id="UP000295444"/>
    </source>
</evidence>
<feature type="transmembrane region" description="Helical" evidence="6">
    <location>
        <begin position="57"/>
        <end position="81"/>
    </location>
</feature>
<feature type="transmembrane region" description="Helical" evidence="6">
    <location>
        <begin position="266"/>
        <end position="286"/>
    </location>
</feature>
<evidence type="ECO:0000256" key="2">
    <source>
        <dbReference type="ARBA" id="ARBA00022475"/>
    </source>
</evidence>
<dbReference type="GO" id="GO:0005886">
    <property type="term" value="C:plasma membrane"/>
    <property type="evidence" value="ECO:0007669"/>
    <property type="project" value="UniProtKB-SubCell"/>
</dbReference>
<dbReference type="Proteomes" id="UP000295444">
    <property type="component" value="Unassembled WGS sequence"/>
</dbReference>
<feature type="transmembrane region" description="Helical" evidence="6">
    <location>
        <begin position="298"/>
        <end position="317"/>
    </location>
</feature>
<keyword evidence="2" id="KW-1003">Cell membrane</keyword>
<evidence type="ECO:0000256" key="5">
    <source>
        <dbReference type="ARBA" id="ARBA00023136"/>
    </source>
</evidence>
<dbReference type="CDD" id="cd06173">
    <property type="entry name" value="MFS_MefA_like"/>
    <property type="match status" value="1"/>
</dbReference>
<gene>
    <name evidence="8" type="ORF">EV186_10761</name>
</gene>
<sequence>MSANPSTVPRSAGAAEPLPPRRNEWLLVAFTGTTNTADAVMRVALPLLVTRFTTSPALVAAVSIMLSLPWLVTALHIGVLVDRRNRRSLMAGAEFARMVAIGALALAVVFDIGGLPVIYAVALVLGVAEVVAQLSAASIIPAAVPRSRWQTVNARLTGTEYVSFSFVGAPIGGFLVAAGFAVALGATGAAYLIGALLLTMLVGNFTPAPAKERRPARAEIKEGLSFLLGHPLLRSMALLITVMAGCWAAWYALIPVYAIGPLHLTAQQYGFLLTCLGAGGVLGTVLVGPVNRLIGRRWAMFVDIIGTALMVGIPAVLPSTPGSAWVIGAAAFAAGIGGTMWTVNSRVITQSLVPNEMLGRFNAASRLISWGMLPVAAAVAGGLAQLFGYRIAFGLFAVLCLLLVYLFLRVITPGMLDEVDAPAEEPA</sequence>
<keyword evidence="9" id="KW-1185">Reference proteome</keyword>
<feature type="transmembrane region" description="Helical" evidence="6">
    <location>
        <begin position="389"/>
        <end position="408"/>
    </location>
</feature>
<feature type="transmembrane region" description="Helical" evidence="6">
    <location>
        <begin position="161"/>
        <end position="183"/>
    </location>
</feature>
<proteinExistence type="predicted"/>
<dbReference type="Pfam" id="PF07690">
    <property type="entry name" value="MFS_1"/>
    <property type="match status" value="1"/>
</dbReference>
<keyword evidence="5 6" id="KW-0472">Membrane</keyword>
<reference evidence="8 9" key="1">
    <citation type="submission" date="2019-03" db="EMBL/GenBank/DDBJ databases">
        <title>Genomic Encyclopedia of Type Strains, Phase IV (KMG-IV): sequencing the most valuable type-strain genomes for metagenomic binning, comparative biology and taxonomic classification.</title>
        <authorList>
            <person name="Goeker M."/>
        </authorList>
    </citation>
    <scope>NUCLEOTIDE SEQUENCE [LARGE SCALE GENOMIC DNA]</scope>
    <source>
        <strain evidence="8 9">DSM 45361</strain>
    </source>
</reference>
<evidence type="ECO:0000256" key="3">
    <source>
        <dbReference type="ARBA" id="ARBA00022692"/>
    </source>
</evidence>
<dbReference type="GO" id="GO:0022857">
    <property type="term" value="F:transmembrane transporter activity"/>
    <property type="evidence" value="ECO:0007669"/>
    <property type="project" value="InterPro"/>
</dbReference>
<dbReference type="InterPro" id="IPR020846">
    <property type="entry name" value="MFS_dom"/>
</dbReference>
<feature type="domain" description="Major facilitator superfamily (MFS) profile" evidence="7">
    <location>
        <begin position="1"/>
        <end position="415"/>
    </location>
</feature>
<keyword evidence="4 6" id="KW-1133">Transmembrane helix</keyword>
<dbReference type="InterPro" id="IPR036259">
    <property type="entry name" value="MFS_trans_sf"/>
</dbReference>
<evidence type="ECO:0000313" key="8">
    <source>
        <dbReference type="EMBL" id="TDP92846.1"/>
    </source>
</evidence>
<dbReference type="AlphaFoldDB" id="A0A4R6S2H1"/>
<dbReference type="PANTHER" id="PTHR23513:SF6">
    <property type="entry name" value="MAJOR FACILITATOR SUPERFAMILY ASSOCIATED DOMAIN-CONTAINING PROTEIN"/>
    <property type="match status" value="1"/>
</dbReference>
<feature type="transmembrane region" description="Helical" evidence="6">
    <location>
        <begin position="231"/>
        <end position="254"/>
    </location>
</feature>
<dbReference type="PROSITE" id="PS50850">
    <property type="entry name" value="MFS"/>
    <property type="match status" value="1"/>
</dbReference>
<dbReference type="InterPro" id="IPR011701">
    <property type="entry name" value="MFS"/>
</dbReference>
<evidence type="ECO:0000259" key="7">
    <source>
        <dbReference type="PROSITE" id="PS50850"/>
    </source>
</evidence>
<dbReference type="RefSeq" id="WP_243754396.1">
    <property type="nucleotide sequence ID" value="NZ_SNXZ01000007.1"/>
</dbReference>
<dbReference type="Gene3D" id="1.20.1250.20">
    <property type="entry name" value="MFS general substrate transporter like domains"/>
    <property type="match status" value="1"/>
</dbReference>
<dbReference type="PANTHER" id="PTHR23513">
    <property type="entry name" value="INTEGRAL MEMBRANE EFFLUX PROTEIN-RELATED"/>
    <property type="match status" value="1"/>
</dbReference>
<organism evidence="8 9">
    <name type="scientific">Labedaea rhizosphaerae</name>
    <dbReference type="NCBI Taxonomy" id="598644"/>
    <lineage>
        <taxon>Bacteria</taxon>
        <taxon>Bacillati</taxon>
        <taxon>Actinomycetota</taxon>
        <taxon>Actinomycetes</taxon>
        <taxon>Pseudonocardiales</taxon>
        <taxon>Pseudonocardiaceae</taxon>
        <taxon>Labedaea</taxon>
    </lineage>
</organism>
<feature type="transmembrane region" description="Helical" evidence="6">
    <location>
        <begin position="364"/>
        <end position="383"/>
    </location>
</feature>
<dbReference type="SUPFAM" id="SSF103473">
    <property type="entry name" value="MFS general substrate transporter"/>
    <property type="match status" value="1"/>
</dbReference>
<feature type="transmembrane region" description="Helical" evidence="6">
    <location>
        <begin position="189"/>
        <end position="210"/>
    </location>
</feature>
<feature type="transmembrane region" description="Helical" evidence="6">
    <location>
        <begin position="118"/>
        <end position="140"/>
    </location>
</feature>
<evidence type="ECO:0000256" key="6">
    <source>
        <dbReference type="SAM" id="Phobius"/>
    </source>
</evidence>
<feature type="transmembrane region" description="Helical" evidence="6">
    <location>
        <begin position="93"/>
        <end position="112"/>
    </location>
</feature>